<dbReference type="InterPro" id="IPR036291">
    <property type="entry name" value="NAD(P)-bd_dom_sf"/>
</dbReference>
<dbReference type="CDD" id="cd05228">
    <property type="entry name" value="AR_FR_like_1_SDR_e"/>
    <property type="match status" value="1"/>
</dbReference>
<dbReference type="RefSeq" id="WP_015634099.1">
    <property type="nucleotide sequence ID" value="NC_021237.1"/>
</dbReference>
<keyword evidence="2" id="KW-0560">Oxidoreductase</keyword>
<protein>
    <submittedName>
        <fullName evidence="2">Putative dihydroflavonol-4-reductase DfrA</fullName>
        <ecNumber evidence="2">1.1.1.219</ecNumber>
    </submittedName>
</protein>
<reference evidence="3" key="1">
    <citation type="journal article" date="2014" name="Genome Announc.">
        <title>Full-genome sequence of the plant growth-promoting bacterium Pseudomonas protegens CHA0.</title>
        <authorList>
            <person name="Jousset A."/>
            <person name="Schuldes J."/>
            <person name="Keel C."/>
            <person name="Maurhofer M."/>
            <person name="Daniel R."/>
            <person name="Scheu S."/>
            <person name="Thuermer A."/>
        </authorList>
    </citation>
    <scope>NUCLEOTIDE SEQUENCE [LARGE SCALE GENOMIC DNA]</scope>
    <source>
        <strain evidence="3">DSM 19095 / LMG 27888 / CFBP 6595 / CHA0</strain>
    </source>
</reference>
<sequence length="345" mass="37787">MGNAFVTGATGLLGNNLVRELVARGYTVKALVRSRAKGEEQFNDLPSVELVVGDMADIDAFAPSLQGCDTVFHTAAFFRDNYKGGSHWAALEKINVTGTRDLLHHAYRAGIRRFVHTSSIAVLDGAPGTSIDESCLRAEADADDYYRSKILADREVLSFLDTHPQMHACMVLPGWMWGPGDRGPTSSGQLVKDVVNGKLPGLIPGTFSVVDARDVAWAQISAAKNGRRGERYLAAGQSLNMLQLVPLLGRIAGVKTPARQLPVPALYLLAAVQEVYARLTGKPILLSMATVRLLIREENRTSFNHRKSEQELGVNFRALEQTISDTVAWYRQHGGFTKTKDDNQR</sequence>
<dbReference type="PANTHER" id="PTHR48079:SF6">
    <property type="entry name" value="NAD(P)-BINDING DOMAIN-CONTAINING PROTEIN-RELATED"/>
    <property type="match status" value="1"/>
</dbReference>
<dbReference type="EC" id="1.1.1.219" evidence="2"/>
<dbReference type="EMBL" id="CP003190">
    <property type="protein sequence ID" value="AGL82618.1"/>
    <property type="molecule type" value="Genomic_DNA"/>
</dbReference>
<organism evidence="2 3">
    <name type="scientific">Pseudomonas protegens (strain DSM 19095 / LMG 27888 / CFBP 6595 / CHA0)</name>
    <dbReference type="NCBI Taxonomy" id="1124983"/>
    <lineage>
        <taxon>Bacteria</taxon>
        <taxon>Pseudomonadati</taxon>
        <taxon>Pseudomonadota</taxon>
        <taxon>Gammaproteobacteria</taxon>
        <taxon>Pseudomonadales</taxon>
        <taxon>Pseudomonadaceae</taxon>
        <taxon>Pseudomonas</taxon>
    </lineage>
</organism>
<dbReference type="AlphaFoldDB" id="A0A2C9EG75"/>
<name>A0A2C9EG75_PSEPH</name>
<dbReference type="SUPFAM" id="SSF51735">
    <property type="entry name" value="NAD(P)-binding Rossmann-fold domains"/>
    <property type="match status" value="1"/>
</dbReference>
<gene>
    <name evidence="2" type="primary">dfrA</name>
    <name evidence="2" type="ORF">PFLCHA0_c08240</name>
</gene>
<dbReference type="HOGENOM" id="CLU_007383_6_0_6"/>
<dbReference type="Gene3D" id="3.40.50.720">
    <property type="entry name" value="NAD(P)-binding Rossmann-like Domain"/>
    <property type="match status" value="1"/>
</dbReference>
<dbReference type="PANTHER" id="PTHR48079">
    <property type="entry name" value="PROTEIN YEEZ"/>
    <property type="match status" value="1"/>
</dbReference>
<dbReference type="InterPro" id="IPR051783">
    <property type="entry name" value="NAD(P)-dependent_oxidoreduct"/>
</dbReference>
<evidence type="ECO:0000313" key="3">
    <source>
        <dbReference type="Proteomes" id="UP000013940"/>
    </source>
</evidence>
<feature type="domain" description="NAD-dependent epimerase/dehydratase" evidence="1">
    <location>
        <begin position="5"/>
        <end position="232"/>
    </location>
</feature>
<dbReference type="GO" id="GO:0004029">
    <property type="term" value="F:aldehyde dehydrogenase (NAD+) activity"/>
    <property type="evidence" value="ECO:0007669"/>
    <property type="project" value="TreeGrafter"/>
</dbReference>
<dbReference type="KEGG" id="pprc:PFLCHA0_c08240"/>
<dbReference type="GeneID" id="57473808"/>
<dbReference type="Pfam" id="PF01370">
    <property type="entry name" value="Epimerase"/>
    <property type="match status" value="1"/>
</dbReference>
<dbReference type="GO" id="GO:0045552">
    <property type="term" value="F:dihydroflavanol 4-reductase activity"/>
    <property type="evidence" value="ECO:0007669"/>
    <property type="project" value="UniProtKB-EC"/>
</dbReference>
<evidence type="ECO:0000259" key="1">
    <source>
        <dbReference type="Pfam" id="PF01370"/>
    </source>
</evidence>
<dbReference type="InterPro" id="IPR001509">
    <property type="entry name" value="Epimerase_deHydtase"/>
</dbReference>
<accession>A0A2C9EG75</accession>
<dbReference type="eggNOG" id="COG0451">
    <property type="taxonomic scope" value="Bacteria"/>
</dbReference>
<proteinExistence type="predicted"/>
<dbReference type="GO" id="GO:0005737">
    <property type="term" value="C:cytoplasm"/>
    <property type="evidence" value="ECO:0007669"/>
    <property type="project" value="TreeGrafter"/>
</dbReference>
<dbReference type="Proteomes" id="UP000013940">
    <property type="component" value="Chromosome"/>
</dbReference>
<evidence type="ECO:0000313" key="2">
    <source>
        <dbReference type="EMBL" id="AGL82618.1"/>
    </source>
</evidence>